<dbReference type="AlphaFoldDB" id="A0A8T3USL5"/>
<dbReference type="GO" id="GO:0001514">
    <property type="term" value="P:selenocysteine incorporation"/>
    <property type="evidence" value="ECO:0007669"/>
    <property type="project" value="TreeGrafter"/>
</dbReference>
<dbReference type="Gene3D" id="2.40.30.10">
    <property type="entry name" value="Translation factors"/>
    <property type="match status" value="1"/>
</dbReference>
<accession>A0A8T3USL5</accession>
<dbReference type="EMBL" id="JADFAR010000004">
    <property type="protein sequence ID" value="MBE5728283.1"/>
    <property type="molecule type" value="Genomic_DNA"/>
</dbReference>
<evidence type="ECO:0008006" key="3">
    <source>
        <dbReference type="Google" id="ProtNLM"/>
    </source>
</evidence>
<dbReference type="PANTHER" id="PTHR43721:SF11">
    <property type="entry name" value="SELENOCYSTEINE-SPECIFIC ELONGATION FACTOR"/>
    <property type="match status" value="1"/>
</dbReference>
<reference evidence="1 2" key="1">
    <citation type="submission" date="2020-09" db="EMBL/GenBank/DDBJ databases">
        <title>Genomic characterization of a novel Parvarchaeota family in acid mine drainage sediments.</title>
        <authorList>
            <person name="Luo Z.-H."/>
        </authorList>
    </citation>
    <scope>NUCLEOTIDE SEQUENCE [LARGE SCALE GENOMIC DNA]</scope>
    <source>
        <strain evidence="1">MAS1_bins.189</strain>
    </source>
</reference>
<dbReference type="InterPro" id="IPR050055">
    <property type="entry name" value="EF-Tu_GTPase"/>
</dbReference>
<proteinExistence type="predicted"/>
<protein>
    <recommendedName>
        <fullName evidence="3">Translation elongation factor EFTu-like domain-containing protein</fullName>
    </recommendedName>
</protein>
<sequence>MIGALLTGDYDKKLDILFRKKLDIINNIQIGLSAVKDDILVYATDYPTSIKGLVKTLSICDYVIYSPSNTIGAIDAEIALAIEFSEVKNGVLLVSDQTDMSLIYKSFKSLKISTFKRVRAEDLGSLRFDFSDEKRNVGKYASIDKHFLVKGIGSVLIGFVMKGEIIKSDKMYLLPSGKQVTVKSIQVMDEDVKTAKRGEHVGLALNNATEDDLADNYGLSDSKEVYDKISGDIEVCKFYSRGIENIDLTSAFYSEELSLKITKEDSKNVCIFNEKIPVMESLLLMDSSLGKGKNRVVGRLYNLKVIS</sequence>
<organism evidence="1 2">
    <name type="scientific">Candidatus Acidifodinimicrobium mancum</name>
    <dbReference type="NCBI Taxonomy" id="2898728"/>
    <lineage>
        <taxon>Archaea</taxon>
        <taxon>Candidatus Parvarchaeota</taxon>
        <taxon>Candidatus Acidifodinimicrobiaceae</taxon>
        <taxon>Candidatus Acidifodinimicrobium</taxon>
    </lineage>
</organism>
<dbReference type="InterPro" id="IPR009000">
    <property type="entry name" value="Transl_B-barrel_sf"/>
</dbReference>
<comment type="caution">
    <text evidence="1">The sequence shown here is derived from an EMBL/GenBank/DDBJ whole genome shotgun (WGS) entry which is preliminary data.</text>
</comment>
<evidence type="ECO:0000313" key="2">
    <source>
        <dbReference type="Proteomes" id="UP000718571"/>
    </source>
</evidence>
<gene>
    <name evidence="1" type="ORF">IHE51_00265</name>
</gene>
<dbReference type="SUPFAM" id="SSF50447">
    <property type="entry name" value="Translation proteins"/>
    <property type="match status" value="1"/>
</dbReference>
<dbReference type="PANTHER" id="PTHR43721">
    <property type="entry name" value="ELONGATION FACTOR TU-RELATED"/>
    <property type="match status" value="1"/>
</dbReference>
<evidence type="ECO:0000313" key="1">
    <source>
        <dbReference type="EMBL" id="MBE5728283.1"/>
    </source>
</evidence>
<name>A0A8T3USL5_9ARCH</name>
<dbReference type="GO" id="GO:0003746">
    <property type="term" value="F:translation elongation factor activity"/>
    <property type="evidence" value="ECO:0007669"/>
    <property type="project" value="TreeGrafter"/>
</dbReference>
<dbReference type="Proteomes" id="UP000718571">
    <property type="component" value="Unassembled WGS sequence"/>
</dbReference>